<protein>
    <recommendedName>
        <fullName evidence="21">Nitrite reductase [NAD(P)H]</fullName>
        <ecNumber evidence="20">1.7.1.4</ecNumber>
    </recommendedName>
</protein>
<dbReference type="PRINTS" id="PR00368">
    <property type="entry name" value="FADPNR"/>
</dbReference>
<dbReference type="InterPro" id="IPR005117">
    <property type="entry name" value="NiRdtase/SiRdtase_haem-b_fer"/>
</dbReference>
<dbReference type="Gene3D" id="1.10.10.1100">
    <property type="entry name" value="BFD-like [2Fe-2S]-binding domain"/>
    <property type="match status" value="1"/>
</dbReference>
<keyword evidence="7" id="KW-0349">Heme</keyword>
<feature type="domain" description="FAD/NAD(P)-binding" evidence="25">
    <location>
        <begin position="26"/>
        <end position="240"/>
    </location>
</feature>
<feature type="domain" description="Nitrite/sulphite reductase 4Fe-4S" evidence="22">
    <location>
        <begin position="586"/>
        <end position="721"/>
    </location>
</feature>
<dbReference type="InterPro" id="IPR012748">
    <property type="entry name" value="Rieske-like_NirD"/>
</dbReference>
<comment type="cofactor">
    <cofactor evidence="3">
        <name>FAD</name>
        <dbReference type="ChEBI" id="CHEBI:57692"/>
    </cofactor>
</comment>
<dbReference type="InterPro" id="IPR036136">
    <property type="entry name" value="Nit/Sulf_reduc_fer-like_dom_sf"/>
</dbReference>
<dbReference type="SUPFAM" id="SSF50022">
    <property type="entry name" value="ISP domain"/>
    <property type="match status" value="1"/>
</dbReference>
<dbReference type="PROSITE" id="PS51300">
    <property type="entry name" value="NIRD"/>
    <property type="match status" value="1"/>
</dbReference>
<dbReference type="SUPFAM" id="SSF51905">
    <property type="entry name" value="FAD/NAD(P)-binding domain"/>
    <property type="match status" value="1"/>
</dbReference>
<dbReference type="GO" id="GO:0020037">
    <property type="term" value="F:heme binding"/>
    <property type="evidence" value="ECO:0007669"/>
    <property type="project" value="InterPro"/>
</dbReference>
<dbReference type="InterPro" id="IPR006066">
    <property type="entry name" value="NO2/SO3_Rdtase_FeS/sirohaem_BS"/>
</dbReference>
<dbReference type="InterPro" id="IPR036188">
    <property type="entry name" value="FAD/NAD-bd_sf"/>
</dbReference>
<dbReference type="PRINTS" id="PR00397">
    <property type="entry name" value="SIROHAEM"/>
</dbReference>
<feature type="domain" description="Rieske-like [2Fe-2S]" evidence="26">
    <location>
        <begin position="816"/>
        <end position="920"/>
    </location>
</feature>
<keyword evidence="9" id="KW-0001">2Fe-2S</keyword>
<evidence type="ECO:0000259" key="22">
    <source>
        <dbReference type="Pfam" id="PF01077"/>
    </source>
</evidence>
<evidence type="ECO:0000256" key="21">
    <source>
        <dbReference type="ARBA" id="ARBA00070300"/>
    </source>
</evidence>
<evidence type="ECO:0000259" key="25">
    <source>
        <dbReference type="Pfam" id="PF07992"/>
    </source>
</evidence>
<dbReference type="InterPro" id="IPR045854">
    <property type="entry name" value="NO2/SO3_Rdtase_4Fe4S_sf"/>
</dbReference>
<dbReference type="GO" id="GO:0015980">
    <property type="term" value="P:energy derivation by oxidation of organic compounds"/>
    <property type="evidence" value="ECO:0007669"/>
    <property type="project" value="UniProtKB-ARBA"/>
</dbReference>
<dbReference type="PROSITE" id="PS00365">
    <property type="entry name" value="NIR_SIR"/>
    <property type="match status" value="1"/>
</dbReference>
<dbReference type="GO" id="GO:0050660">
    <property type="term" value="F:flavin adenine dinucleotide binding"/>
    <property type="evidence" value="ECO:0007669"/>
    <property type="project" value="InterPro"/>
</dbReference>
<evidence type="ECO:0000256" key="20">
    <source>
        <dbReference type="ARBA" id="ARBA00066907"/>
    </source>
</evidence>
<accession>A0A7S1IC22</accession>
<keyword evidence="14" id="KW-0411">Iron-sulfur</keyword>
<dbReference type="InterPro" id="IPR041854">
    <property type="entry name" value="BFD-like_2Fe2S-bd_dom_sf"/>
</dbReference>
<dbReference type="GO" id="GO:0042128">
    <property type="term" value="P:nitrate assimilation"/>
    <property type="evidence" value="ECO:0007669"/>
    <property type="project" value="UniProtKB-UniPathway"/>
</dbReference>
<evidence type="ECO:0000256" key="5">
    <source>
        <dbReference type="ARBA" id="ARBA00010429"/>
    </source>
</evidence>
<dbReference type="CDD" id="cd19943">
    <property type="entry name" value="NirB_Fer2_BFD-like_1"/>
    <property type="match status" value="1"/>
</dbReference>
<evidence type="ECO:0000256" key="9">
    <source>
        <dbReference type="ARBA" id="ARBA00022714"/>
    </source>
</evidence>
<dbReference type="Pfam" id="PF04324">
    <property type="entry name" value="Fer2_BFD"/>
    <property type="match status" value="1"/>
</dbReference>
<proteinExistence type="inferred from homology"/>
<dbReference type="InterPro" id="IPR041575">
    <property type="entry name" value="Rubredoxin_C"/>
</dbReference>
<dbReference type="Gene3D" id="3.30.413.10">
    <property type="entry name" value="Sulfite Reductase Hemoprotein, domain 1"/>
    <property type="match status" value="1"/>
</dbReference>
<dbReference type="PANTHER" id="PTHR43809:SF1">
    <property type="entry name" value="NITRITE REDUCTASE (NADH) LARGE SUBUNIT"/>
    <property type="match status" value="1"/>
</dbReference>
<dbReference type="GO" id="GO:0008942">
    <property type="term" value="F:nitrite reductase [NAD(P)H] activity"/>
    <property type="evidence" value="ECO:0007669"/>
    <property type="project" value="UniProtKB-EC"/>
</dbReference>
<gene>
    <name evidence="28" type="ORF">EGYM00392_LOCUS18839</name>
</gene>
<dbReference type="AlphaFoldDB" id="A0A7S1IC22"/>
<dbReference type="Gene3D" id="3.30.390.30">
    <property type="match status" value="1"/>
</dbReference>
<comment type="cofactor">
    <cofactor evidence="16">
        <name>[2Fe-2S] cluster</name>
        <dbReference type="ChEBI" id="CHEBI:190135"/>
    </cofactor>
</comment>
<keyword evidence="13" id="KW-0408">Iron</keyword>
<dbReference type="GO" id="GO:0051537">
    <property type="term" value="F:2 iron, 2 sulfur cluster binding"/>
    <property type="evidence" value="ECO:0007669"/>
    <property type="project" value="UniProtKB-KW"/>
</dbReference>
<dbReference type="Gene3D" id="2.102.10.10">
    <property type="entry name" value="Rieske [2Fe-2S] iron-sulphur domain"/>
    <property type="match status" value="1"/>
</dbReference>
<dbReference type="EMBL" id="HBGA01051203">
    <property type="protein sequence ID" value="CAD9007746.1"/>
    <property type="molecule type" value="Transcribed_RNA"/>
</dbReference>
<dbReference type="NCBIfam" id="TIGR02374">
    <property type="entry name" value="nitri_red_nirB"/>
    <property type="match status" value="1"/>
</dbReference>
<keyword evidence="6" id="KW-0004">4Fe-4S</keyword>
<comment type="pathway">
    <text evidence="4">Nitrogen metabolism; nitrate reduction (assimilation).</text>
</comment>
<evidence type="ECO:0000256" key="19">
    <source>
        <dbReference type="ARBA" id="ARBA00064211"/>
    </source>
</evidence>
<dbReference type="GO" id="GO:0051539">
    <property type="term" value="F:4 iron, 4 sulfur cluster binding"/>
    <property type="evidence" value="ECO:0007669"/>
    <property type="project" value="UniProtKB-KW"/>
</dbReference>
<dbReference type="PANTHER" id="PTHR43809">
    <property type="entry name" value="NITRITE REDUCTASE (NADH) LARGE SUBUNIT"/>
    <property type="match status" value="1"/>
</dbReference>
<evidence type="ECO:0000256" key="15">
    <source>
        <dbReference type="ARBA" id="ARBA00023063"/>
    </source>
</evidence>
<evidence type="ECO:0000256" key="1">
    <source>
        <dbReference type="ARBA" id="ARBA00001929"/>
    </source>
</evidence>
<name>A0A7S1IC22_9EUGL</name>
<dbReference type="Pfam" id="PF13806">
    <property type="entry name" value="Rieske_2"/>
    <property type="match status" value="1"/>
</dbReference>
<dbReference type="UniPathway" id="UPA00653"/>
<evidence type="ECO:0000259" key="23">
    <source>
        <dbReference type="Pfam" id="PF03460"/>
    </source>
</evidence>
<dbReference type="PRINTS" id="PR00411">
    <property type="entry name" value="PNDRDTASEI"/>
</dbReference>
<evidence type="ECO:0000256" key="4">
    <source>
        <dbReference type="ARBA" id="ARBA00005096"/>
    </source>
</evidence>
<dbReference type="InterPro" id="IPR052034">
    <property type="entry name" value="NasD-like"/>
</dbReference>
<dbReference type="InterPro" id="IPR012744">
    <property type="entry name" value="Nitri_red_NirB"/>
</dbReference>
<dbReference type="Pfam" id="PF07992">
    <property type="entry name" value="Pyr_redox_2"/>
    <property type="match status" value="1"/>
</dbReference>
<dbReference type="InterPro" id="IPR016156">
    <property type="entry name" value="FAD/NAD-linked_Rdtase_dimer_sf"/>
</dbReference>
<evidence type="ECO:0000256" key="6">
    <source>
        <dbReference type="ARBA" id="ARBA00022485"/>
    </source>
</evidence>
<dbReference type="FunFam" id="1.10.10.1100:FF:000002">
    <property type="entry name" value="Nitrite reductase large subunit"/>
    <property type="match status" value="1"/>
</dbReference>
<comment type="catalytic activity">
    <reaction evidence="17">
        <text>NH4(+) + 3 NAD(+) + 2 H2O = nitrite + 3 NADH + 5 H(+)</text>
        <dbReference type="Rhea" id="RHEA:24628"/>
        <dbReference type="ChEBI" id="CHEBI:15377"/>
        <dbReference type="ChEBI" id="CHEBI:15378"/>
        <dbReference type="ChEBI" id="CHEBI:16301"/>
        <dbReference type="ChEBI" id="CHEBI:28938"/>
        <dbReference type="ChEBI" id="CHEBI:57540"/>
        <dbReference type="ChEBI" id="CHEBI:57945"/>
        <dbReference type="EC" id="1.7.1.4"/>
    </reaction>
</comment>
<reference evidence="28" key="1">
    <citation type="submission" date="2021-01" db="EMBL/GenBank/DDBJ databases">
        <authorList>
            <person name="Corre E."/>
            <person name="Pelletier E."/>
            <person name="Niang G."/>
            <person name="Scheremetjew M."/>
            <person name="Finn R."/>
            <person name="Kale V."/>
            <person name="Holt S."/>
            <person name="Cochrane G."/>
            <person name="Meng A."/>
            <person name="Brown T."/>
            <person name="Cohen L."/>
        </authorList>
    </citation>
    <scope>NUCLEOTIDE SEQUENCE</scope>
    <source>
        <strain evidence="28">NIES-381</strain>
    </source>
</reference>
<evidence type="ECO:0000256" key="7">
    <source>
        <dbReference type="ARBA" id="ARBA00022617"/>
    </source>
</evidence>
<dbReference type="GO" id="GO:0050661">
    <property type="term" value="F:NADP binding"/>
    <property type="evidence" value="ECO:0007669"/>
    <property type="project" value="InterPro"/>
</dbReference>
<evidence type="ECO:0000259" key="27">
    <source>
        <dbReference type="Pfam" id="PF18267"/>
    </source>
</evidence>
<feature type="domain" description="BFD-like [2Fe-2S]-binding" evidence="24">
    <location>
        <begin position="379"/>
        <end position="425"/>
    </location>
</feature>
<evidence type="ECO:0000256" key="12">
    <source>
        <dbReference type="ARBA" id="ARBA00023002"/>
    </source>
</evidence>
<evidence type="ECO:0000256" key="10">
    <source>
        <dbReference type="ARBA" id="ARBA00022723"/>
    </source>
</evidence>
<feature type="domain" description="Nitrite/Sulfite reductase ferredoxin-like" evidence="23">
    <location>
        <begin position="514"/>
        <end position="575"/>
    </location>
</feature>
<dbReference type="InterPro" id="IPR007419">
    <property type="entry name" value="BFD-like_2Fe2S-bd_dom"/>
</dbReference>
<dbReference type="NCBIfam" id="TIGR02378">
    <property type="entry name" value="nirD_assim_sml"/>
    <property type="match status" value="1"/>
</dbReference>
<organism evidence="28">
    <name type="scientific">Eutreptiella gymnastica</name>
    <dbReference type="NCBI Taxonomy" id="73025"/>
    <lineage>
        <taxon>Eukaryota</taxon>
        <taxon>Discoba</taxon>
        <taxon>Euglenozoa</taxon>
        <taxon>Euglenida</taxon>
        <taxon>Spirocuta</taxon>
        <taxon>Euglenophyceae</taxon>
        <taxon>Eutreptiales</taxon>
        <taxon>Eutreptiaceae</taxon>
        <taxon>Eutreptiella</taxon>
    </lineage>
</organism>
<dbReference type="FunFam" id="3.30.413.10:FF:000007">
    <property type="entry name" value="Nitrite reductase [NAD(P)H] large subunit"/>
    <property type="match status" value="1"/>
</dbReference>
<dbReference type="CDD" id="cd19944">
    <property type="entry name" value="NirB_Fer2_BFD-like_2"/>
    <property type="match status" value="1"/>
</dbReference>
<evidence type="ECO:0000256" key="13">
    <source>
        <dbReference type="ARBA" id="ARBA00023004"/>
    </source>
</evidence>
<dbReference type="EC" id="1.7.1.4" evidence="20"/>
<dbReference type="GO" id="GO:0046872">
    <property type="term" value="F:metal ion binding"/>
    <property type="evidence" value="ECO:0007669"/>
    <property type="project" value="UniProtKB-KW"/>
</dbReference>
<comment type="subunit">
    <text evidence="19">Homodimer which associates with NirD.</text>
</comment>
<dbReference type="Pfam" id="PF03460">
    <property type="entry name" value="NIR_SIR_ferr"/>
    <property type="match status" value="1"/>
</dbReference>
<feature type="domain" description="NADH-rubredoxin oxidoreductase C-terminal" evidence="27">
    <location>
        <begin position="274"/>
        <end position="344"/>
    </location>
</feature>
<evidence type="ECO:0000256" key="14">
    <source>
        <dbReference type="ARBA" id="ARBA00023014"/>
    </source>
</evidence>
<evidence type="ECO:0000256" key="2">
    <source>
        <dbReference type="ARBA" id="ARBA00001966"/>
    </source>
</evidence>
<evidence type="ECO:0000256" key="3">
    <source>
        <dbReference type="ARBA" id="ARBA00001974"/>
    </source>
</evidence>
<dbReference type="CDD" id="cd03529">
    <property type="entry name" value="Rieske_NirD"/>
    <property type="match status" value="1"/>
</dbReference>
<dbReference type="Gene3D" id="3.50.50.60">
    <property type="entry name" value="FAD/NAD(P)-binding domain"/>
    <property type="match status" value="2"/>
</dbReference>
<comment type="similarity">
    <text evidence="5">Belongs to the nitrite and sulfite reductase 4Fe-4S domain family.</text>
</comment>
<evidence type="ECO:0000256" key="18">
    <source>
        <dbReference type="ARBA" id="ARBA00051413"/>
    </source>
</evidence>
<keyword evidence="10" id="KW-0479">Metal-binding</keyword>
<keyword evidence="15" id="KW-0534">Nitrate assimilation</keyword>
<evidence type="ECO:0000256" key="17">
    <source>
        <dbReference type="ARBA" id="ARBA00050114"/>
    </source>
</evidence>
<evidence type="ECO:0000313" key="28">
    <source>
        <dbReference type="EMBL" id="CAD9007746.1"/>
    </source>
</evidence>
<dbReference type="InterPro" id="IPR036922">
    <property type="entry name" value="Rieske_2Fe-2S_sf"/>
</dbReference>
<evidence type="ECO:0000259" key="24">
    <source>
        <dbReference type="Pfam" id="PF04324"/>
    </source>
</evidence>
<comment type="cofactor">
    <cofactor evidence="1">
        <name>siroheme</name>
        <dbReference type="ChEBI" id="CHEBI:60052"/>
    </cofactor>
</comment>
<keyword evidence="11" id="KW-0274">FAD</keyword>
<dbReference type="Pfam" id="PF18267">
    <property type="entry name" value="Rubredoxin_C"/>
    <property type="match status" value="1"/>
</dbReference>
<evidence type="ECO:0000259" key="26">
    <source>
        <dbReference type="Pfam" id="PF13806"/>
    </source>
</evidence>
<dbReference type="FunFam" id="3.50.50.60:FF:000033">
    <property type="entry name" value="Nitrite reductase [NAD(P)H], large subunit"/>
    <property type="match status" value="1"/>
</dbReference>
<evidence type="ECO:0000256" key="8">
    <source>
        <dbReference type="ARBA" id="ARBA00022630"/>
    </source>
</evidence>
<evidence type="ECO:0000256" key="11">
    <source>
        <dbReference type="ARBA" id="ARBA00022827"/>
    </source>
</evidence>
<dbReference type="Pfam" id="PF01077">
    <property type="entry name" value="NIR_SIR"/>
    <property type="match status" value="1"/>
</dbReference>
<dbReference type="SUPFAM" id="SSF55124">
    <property type="entry name" value="Nitrite/Sulfite reductase N-terminal domain-like"/>
    <property type="match status" value="1"/>
</dbReference>
<dbReference type="SUPFAM" id="SSF56014">
    <property type="entry name" value="Nitrite and sulphite reductase 4Fe-4S domain-like"/>
    <property type="match status" value="1"/>
</dbReference>
<keyword evidence="12" id="KW-0560">Oxidoreductase</keyword>
<comment type="cofactor">
    <cofactor evidence="2">
        <name>[4Fe-4S] cluster</name>
        <dbReference type="ChEBI" id="CHEBI:49883"/>
    </cofactor>
</comment>
<sequence>MALSEYFNGKTAEDLSLVKGNFYEEFGIQTLIGQLATSIDTANKTVTSSSGAVFAYDKCVIATGSYPFVPPVPGSKGAGCFIYRTIEDLDAIQSFAKTCKKGVVVGGGLLGLECAQAMLNMGLETHVVEFAPRLMAVQLDEAAGAMLGRHIKSMGVKVHCSKNTQQIVGNNDKVEKMVFADGGELETDMIIFSAGIRPRDQIARDSGIKVGPRGGIEVDEFCLTSAQDVYSIGECALAGGRIYGLVAPGYTMARTVADHIVGKEAEPFTGADMSTKLKIVGCDVAVIGDSLGTSKADLESFTISQTSKGVYKKVVTNAAMDRIVGGIFVGNIDEYSTVLQMMLNEMPVPAEPESLILPANSGSAKIGGVDMLPDSAKLCSCHNVSKGEIVCAIKDGCLDVEAVKKCTKAGTGCGGCVPQLGELLQVEKAKMGVETTNYLCEHFKMSRQEVCHVIMVKRYTDFATVIKEHGTGIGCEICKPAVASILAQTWNDHIQRPDLAVLQDTNDYALGNMQRDGSYSVVPRTPGGEIHPKQLEILGHVGQKYGLYTKITGGQRVDFFGAKLHQLPSIWDDLHTQGFESGHAYAKALRTVKSCVGSTWCRYGVQDSVGWAVAIEERYKGIRMPHKFKMAVSGCTRECAEAQSKDLGIIAVKNGWNVYVCGNGGMKPRHADLIAEDLSDEMCQKICDRFIIFYCRTGDRLQRTARWLEQLEGGLDYLKQVIIEDSLGICGELEAQMQSIVDKFQCEWKTTCLNPEQRARFKTFINLPDDQQDDEHLVYQHERNQIRLPLLEPANPYPLPEPAAKPAIVKNGGGTEWVDVCPVTLFPDQSGVCAKVDKVQIAVVKVNKDQIYALHNYDPFADAHVISRGIVGDKAGVLKIASPLYKHNFALETGKCLAKPEVVLATYPVQVTAEGMIQVKSTPTNQYSP</sequence>
<dbReference type="InterPro" id="IPR006067">
    <property type="entry name" value="NO2/SO3_Rdtase_4Fe4S_dom"/>
</dbReference>
<dbReference type="NCBIfam" id="NF011565">
    <property type="entry name" value="PRK14989.1"/>
    <property type="match status" value="1"/>
</dbReference>
<comment type="catalytic activity">
    <reaction evidence="18">
        <text>NH4(+) + 3 NADP(+) + 2 H2O = nitrite + 3 NADPH + 5 H(+)</text>
        <dbReference type="Rhea" id="RHEA:24632"/>
        <dbReference type="ChEBI" id="CHEBI:15377"/>
        <dbReference type="ChEBI" id="CHEBI:15378"/>
        <dbReference type="ChEBI" id="CHEBI:16301"/>
        <dbReference type="ChEBI" id="CHEBI:28938"/>
        <dbReference type="ChEBI" id="CHEBI:57783"/>
        <dbReference type="ChEBI" id="CHEBI:58349"/>
        <dbReference type="EC" id="1.7.1.4"/>
    </reaction>
</comment>
<evidence type="ECO:0000256" key="16">
    <source>
        <dbReference type="ARBA" id="ARBA00034078"/>
    </source>
</evidence>
<keyword evidence="8" id="KW-0285">Flavoprotein</keyword>
<dbReference type="InterPro" id="IPR023753">
    <property type="entry name" value="FAD/NAD-binding_dom"/>
</dbReference>